<dbReference type="EMBL" id="BMAT01008104">
    <property type="protein sequence ID" value="GFR77938.1"/>
    <property type="molecule type" value="Genomic_DNA"/>
</dbReference>
<keyword evidence="19" id="KW-1185">Reference proteome</keyword>
<dbReference type="PROSITE" id="PS00615">
    <property type="entry name" value="C_TYPE_LECTIN_1"/>
    <property type="match status" value="2"/>
</dbReference>
<feature type="domain" description="Sushi" evidence="16">
    <location>
        <begin position="817"/>
        <end position="874"/>
    </location>
</feature>
<dbReference type="InterPro" id="IPR016187">
    <property type="entry name" value="CTDL_fold"/>
</dbReference>
<feature type="chain" id="PRO_5043101806" description="Metalloendopeptidase" evidence="12">
    <location>
        <begin position="25"/>
        <end position="1240"/>
    </location>
</feature>
<feature type="domain" description="Peptidase M12A" evidence="17">
    <location>
        <begin position="118"/>
        <end position="323"/>
    </location>
</feature>
<feature type="signal peptide" evidence="12">
    <location>
        <begin position="1"/>
        <end position="24"/>
    </location>
</feature>
<dbReference type="SUPFAM" id="SSF49854">
    <property type="entry name" value="Spermadhesin, CUB domain"/>
    <property type="match status" value="1"/>
</dbReference>
<keyword evidence="5 11" id="KW-0378">Hydrolase</keyword>
<protein>
    <recommendedName>
        <fullName evidence="12">Metalloendopeptidase</fullName>
        <ecNumber evidence="12">3.4.24.-</ecNumber>
    </recommendedName>
</protein>
<dbReference type="Proteomes" id="UP000762676">
    <property type="component" value="Unassembled WGS sequence"/>
</dbReference>
<dbReference type="CDD" id="cd00033">
    <property type="entry name" value="CCP"/>
    <property type="match status" value="1"/>
</dbReference>
<dbReference type="SMART" id="SM00032">
    <property type="entry name" value="CCP"/>
    <property type="match status" value="2"/>
</dbReference>
<dbReference type="InterPro" id="IPR000001">
    <property type="entry name" value="Kringle"/>
</dbReference>
<evidence type="ECO:0000256" key="5">
    <source>
        <dbReference type="ARBA" id="ARBA00022801"/>
    </source>
</evidence>
<evidence type="ECO:0000256" key="7">
    <source>
        <dbReference type="ARBA" id="ARBA00023049"/>
    </source>
</evidence>
<dbReference type="EC" id="3.4.24.-" evidence="12"/>
<dbReference type="SUPFAM" id="SSF57440">
    <property type="entry name" value="Kringle-like"/>
    <property type="match status" value="1"/>
</dbReference>
<organism evidence="18 19">
    <name type="scientific">Elysia marginata</name>
    <dbReference type="NCBI Taxonomy" id="1093978"/>
    <lineage>
        <taxon>Eukaryota</taxon>
        <taxon>Metazoa</taxon>
        <taxon>Spiralia</taxon>
        <taxon>Lophotrochozoa</taxon>
        <taxon>Mollusca</taxon>
        <taxon>Gastropoda</taxon>
        <taxon>Heterobranchia</taxon>
        <taxon>Euthyneura</taxon>
        <taxon>Panpulmonata</taxon>
        <taxon>Sacoglossa</taxon>
        <taxon>Placobranchoidea</taxon>
        <taxon>Plakobranchidae</taxon>
        <taxon>Elysia</taxon>
    </lineage>
</organism>
<keyword evidence="3 11" id="KW-0479">Metal-binding</keyword>
<dbReference type="Gene3D" id="2.60.120.290">
    <property type="entry name" value="Spermadhesin, CUB domain"/>
    <property type="match status" value="1"/>
</dbReference>
<evidence type="ECO:0000256" key="9">
    <source>
        <dbReference type="PROSITE-ProRule" id="PRU00121"/>
    </source>
</evidence>
<dbReference type="InterPro" id="IPR001304">
    <property type="entry name" value="C-type_lectin-like"/>
</dbReference>
<evidence type="ECO:0000313" key="18">
    <source>
        <dbReference type="EMBL" id="GFR77938.1"/>
    </source>
</evidence>
<feature type="domain" description="Kringle" evidence="15">
    <location>
        <begin position="698"/>
        <end position="783"/>
    </location>
</feature>
<evidence type="ECO:0000256" key="11">
    <source>
        <dbReference type="PROSITE-ProRule" id="PRU01211"/>
    </source>
</evidence>
<evidence type="ECO:0000256" key="1">
    <source>
        <dbReference type="ARBA" id="ARBA00022572"/>
    </source>
</evidence>
<keyword evidence="6 11" id="KW-0862">Zinc</keyword>
<comment type="cofactor">
    <cofactor evidence="11 12">
        <name>Zn(2+)</name>
        <dbReference type="ChEBI" id="CHEBI:29105"/>
    </cofactor>
    <text evidence="11 12">Binds 1 zinc ion per subunit.</text>
</comment>
<evidence type="ECO:0000256" key="2">
    <source>
        <dbReference type="ARBA" id="ARBA00022670"/>
    </source>
</evidence>
<dbReference type="InterPro" id="IPR050111">
    <property type="entry name" value="C-type_lectin/snaclec_domain"/>
</dbReference>
<dbReference type="Pfam" id="PF00051">
    <property type="entry name" value="Kringle"/>
    <property type="match status" value="1"/>
</dbReference>
<evidence type="ECO:0000256" key="12">
    <source>
        <dbReference type="RuleBase" id="RU361183"/>
    </source>
</evidence>
<evidence type="ECO:0000259" key="14">
    <source>
        <dbReference type="PROSITE" id="PS50041"/>
    </source>
</evidence>
<evidence type="ECO:0000313" key="19">
    <source>
        <dbReference type="Proteomes" id="UP000762676"/>
    </source>
</evidence>
<dbReference type="InterPro" id="IPR000436">
    <property type="entry name" value="Sushi_SCR_CCP_dom"/>
</dbReference>
<dbReference type="InterPro" id="IPR016186">
    <property type="entry name" value="C-type_lectin-like/link_sf"/>
</dbReference>
<gene>
    <name evidence="18" type="ORF">ElyMa_003981500</name>
</gene>
<feature type="domain" description="CUB" evidence="13">
    <location>
        <begin position="578"/>
        <end position="686"/>
    </location>
</feature>
<dbReference type="SUPFAM" id="SSF57535">
    <property type="entry name" value="Complement control module/SCR domain"/>
    <property type="match status" value="1"/>
</dbReference>
<dbReference type="InterPro" id="IPR018378">
    <property type="entry name" value="C-type_lectin_CS"/>
</dbReference>
<dbReference type="Gene3D" id="2.10.70.10">
    <property type="entry name" value="Complement Module, domain 1"/>
    <property type="match status" value="1"/>
</dbReference>
<keyword evidence="2 11" id="KW-0645">Protease</keyword>
<comment type="caution">
    <text evidence="18">The sequence shown here is derived from an EMBL/GenBank/DDBJ whole genome shotgun (WGS) entry which is preliminary data.</text>
</comment>
<dbReference type="PROSITE" id="PS51864">
    <property type="entry name" value="ASTACIN"/>
    <property type="match status" value="1"/>
</dbReference>
<keyword evidence="1 9" id="KW-0420">Kringle</keyword>
<dbReference type="Gene3D" id="3.10.100.10">
    <property type="entry name" value="Mannose-Binding Protein A, subunit A"/>
    <property type="match status" value="2"/>
</dbReference>
<keyword evidence="4 12" id="KW-0732">Signal</keyword>
<dbReference type="AlphaFoldDB" id="A0AAV4FX74"/>
<dbReference type="InterPro" id="IPR006026">
    <property type="entry name" value="Peptidase_Metallo"/>
</dbReference>
<keyword evidence="8" id="KW-1015">Disulfide bond</keyword>
<feature type="domain" description="C-type lectin" evidence="14">
    <location>
        <begin position="1119"/>
        <end position="1220"/>
    </location>
</feature>
<dbReference type="InterPro" id="IPR035976">
    <property type="entry name" value="Sushi/SCR/CCP_sf"/>
</dbReference>
<evidence type="ECO:0000256" key="8">
    <source>
        <dbReference type="ARBA" id="ARBA00023157"/>
    </source>
</evidence>
<dbReference type="InterPro" id="IPR038178">
    <property type="entry name" value="Kringle_sf"/>
</dbReference>
<dbReference type="PROSITE" id="PS50041">
    <property type="entry name" value="C_TYPE_LECTIN_2"/>
    <property type="match status" value="2"/>
</dbReference>
<comment type="caution">
    <text evidence="9">Lacks conserved residue(s) required for the propagation of feature annotation.</text>
</comment>
<evidence type="ECO:0000256" key="6">
    <source>
        <dbReference type="ARBA" id="ARBA00022833"/>
    </source>
</evidence>
<dbReference type="SMART" id="SM00130">
    <property type="entry name" value="KR"/>
    <property type="match status" value="1"/>
</dbReference>
<dbReference type="PANTHER" id="PTHR22803">
    <property type="entry name" value="MANNOSE, PHOSPHOLIPASE, LECTIN RECEPTOR RELATED"/>
    <property type="match status" value="1"/>
</dbReference>
<dbReference type="CDD" id="cd00041">
    <property type="entry name" value="CUB"/>
    <property type="match status" value="1"/>
</dbReference>
<accession>A0AAV4FX74</accession>
<reference evidence="18 19" key="1">
    <citation type="journal article" date="2021" name="Elife">
        <title>Chloroplast acquisition without the gene transfer in kleptoplastic sea slugs, Plakobranchus ocellatus.</title>
        <authorList>
            <person name="Maeda T."/>
            <person name="Takahashi S."/>
            <person name="Yoshida T."/>
            <person name="Shimamura S."/>
            <person name="Takaki Y."/>
            <person name="Nagai Y."/>
            <person name="Toyoda A."/>
            <person name="Suzuki Y."/>
            <person name="Arimoto A."/>
            <person name="Ishii H."/>
            <person name="Satoh N."/>
            <person name="Nishiyama T."/>
            <person name="Hasebe M."/>
            <person name="Maruyama T."/>
            <person name="Minagawa J."/>
            <person name="Obokata J."/>
            <person name="Shigenobu S."/>
        </authorList>
    </citation>
    <scope>NUCLEOTIDE SEQUENCE [LARGE SCALE GENOMIC DNA]</scope>
</reference>
<dbReference type="Gene3D" id="2.40.20.10">
    <property type="entry name" value="Plasminogen Kringle 4"/>
    <property type="match status" value="1"/>
</dbReference>
<dbReference type="SMART" id="SM00042">
    <property type="entry name" value="CUB"/>
    <property type="match status" value="1"/>
</dbReference>
<evidence type="ECO:0000256" key="4">
    <source>
        <dbReference type="ARBA" id="ARBA00022729"/>
    </source>
</evidence>
<feature type="binding site" evidence="11">
    <location>
        <position position="223"/>
    </location>
    <ligand>
        <name>Zn(2+)</name>
        <dbReference type="ChEBI" id="CHEBI:29105"/>
        <note>catalytic</note>
    </ligand>
</feature>
<dbReference type="InterPro" id="IPR001506">
    <property type="entry name" value="Peptidase_M12A"/>
</dbReference>
<dbReference type="InterPro" id="IPR035914">
    <property type="entry name" value="Sperma_CUB_dom_sf"/>
</dbReference>
<evidence type="ECO:0000256" key="10">
    <source>
        <dbReference type="PROSITE-ProRule" id="PRU00302"/>
    </source>
</evidence>
<sequence length="1240" mass="139796">MPEYLLWLRILILCVVLTLQVTNGQVSESDESDDEGVVEQYTLARTEVENELEEFYLTAAPGDEFDMHSDAMENLQEARQQLYEAGLPPRDVADLTQDDPGLAHVSAQIPYGISRQKRVIRAKLNRRWIHASVPYVFTNSTSKIDQNEIIRSMRTYERFTCIRFIPWSEENGVTTNNRLGLDHDNYLSFRTGGGCWSYQGNRRILASEGGQKIACCGGYTCVHEIGHALGESHQHQSPHPDRNRMIRINFDGIKPSGHISYQTLNASKVKTDGYDLSSLMHYTPQTFRVSDDKQTFYKFFPELPHKKSFYYMMREVSQEHKCQDKCSDSLLTCENDGYLTLVGNRCYCQCIPGLDPQTGCTTTFKNDPEDIAFPGGKYAIPAHSTGCPDGSFILGSRTQINEGKNYKKSTFNIGLKVSGKNVEQKFCIHDSPPTDKVWPGANLCLYRRGGKCPDGFTEGFVQYNDLPTQASPNTKFGELPDGVFDNNTRFEYCCADTGFSEDNLLLPSRKPFVLIKRRGKDCQNVRGMHIEVRSVRIGNANDGETSLVGGDQPMYKQDKETKGFWTAYCNYKPAMIDCGEVIDLNSSKTEVTISSPKAPELECSWLIKAPVGERLQLDFSDFNIKGKPGRCIDNLEVSYVRPGQPGINFCGPQRNKTTISIYNTIRMRLSTYGESNSHFTAIIKLVKNDSLCYEVSDRGMTYDGDVNFTRDYDSCLPWAKVSHCEMHPFKTDRFNTILQGNKCRNPDQSTGFEPWCFVKAENCIRGYCDVCQIGKRYDSADNCAQLKASSQCTLNHCAKTCADQYPQPNVPVQARDVRCIAPGPAPDGAPVVESKRSYAVGEVVKYKCDYSHTTKLRYCLSSGKWSSMGTACSECPEEFDLRVENQKCYFFPNIQTDADDAYKFCHGKGGFIAFPTSQEENVLLKSFTPNRIFLGISDLAEEGRFVTHTGDTLGFTKWSRSQPDNYRYSEDCVEMFKTSTWNDLPCTGRRRHFICQANRTPLRDCLDFSDNCAELFIQNPIMCKKFPTFAEKHCRYTCGYCGRDDSPSCNVSSPGAGEGDTSELAPGESITRSCDKGLVPVSGDEVRGCQRNGNLTGKPLECTHKCPGNWTLNPDNLFCYRKFDSPKNYKGAQVDCVEHQGKVATAADRDEQAFVFSMKGARGDIWLGLTDSLVEGTFRWADNKLLSYTNWKYWEPDNYGKYGEDCVHMSRDGKWKDANCVKVKLPYVCKVHVEVFAVKK</sequence>
<evidence type="ECO:0000259" key="16">
    <source>
        <dbReference type="PROSITE" id="PS50923"/>
    </source>
</evidence>
<dbReference type="Pfam" id="PF16977">
    <property type="entry name" value="ApeC"/>
    <property type="match status" value="1"/>
</dbReference>
<evidence type="ECO:0000256" key="3">
    <source>
        <dbReference type="ARBA" id="ARBA00022723"/>
    </source>
</evidence>
<dbReference type="GO" id="GO:0004222">
    <property type="term" value="F:metalloendopeptidase activity"/>
    <property type="evidence" value="ECO:0007669"/>
    <property type="project" value="UniProtKB-UniRule"/>
</dbReference>
<keyword evidence="7 11" id="KW-0482">Metalloprotease</keyword>
<feature type="active site" evidence="11">
    <location>
        <position position="224"/>
    </location>
</feature>
<feature type="domain" description="C-type lectin" evidence="14">
    <location>
        <begin position="884"/>
        <end position="986"/>
    </location>
</feature>
<evidence type="ECO:0000259" key="17">
    <source>
        <dbReference type="PROSITE" id="PS51864"/>
    </source>
</evidence>
<dbReference type="Pfam" id="PF01400">
    <property type="entry name" value="Astacin"/>
    <property type="match status" value="1"/>
</dbReference>
<dbReference type="PROSITE" id="PS01180">
    <property type="entry name" value="CUB"/>
    <property type="match status" value="1"/>
</dbReference>
<dbReference type="Pfam" id="PF00431">
    <property type="entry name" value="CUB"/>
    <property type="match status" value="1"/>
</dbReference>
<dbReference type="InterPro" id="IPR024079">
    <property type="entry name" value="MetalloPept_cat_dom_sf"/>
</dbReference>
<feature type="binding site" evidence="11">
    <location>
        <position position="233"/>
    </location>
    <ligand>
        <name>Zn(2+)</name>
        <dbReference type="ChEBI" id="CHEBI:29105"/>
        <note>catalytic</note>
    </ligand>
</feature>
<dbReference type="PRINTS" id="PR00480">
    <property type="entry name" value="ASTACIN"/>
</dbReference>
<proteinExistence type="predicted"/>
<dbReference type="InterPro" id="IPR031569">
    <property type="entry name" value="ApeC"/>
</dbReference>
<evidence type="ECO:0000259" key="15">
    <source>
        <dbReference type="PROSITE" id="PS50070"/>
    </source>
</evidence>
<dbReference type="GO" id="GO:0008270">
    <property type="term" value="F:zinc ion binding"/>
    <property type="evidence" value="ECO:0007669"/>
    <property type="project" value="UniProtKB-UniRule"/>
</dbReference>
<dbReference type="Gene3D" id="3.40.390.10">
    <property type="entry name" value="Collagenase (Catalytic Domain)"/>
    <property type="match status" value="1"/>
</dbReference>
<dbReference type="InterPro" id="IPR000859">
    <property type="entry name" value="CUB_dom"/>
</dbReference>
<dbReference type="GO" id="GO:0006508">
    <property type="term" value="P:proteolysis"/>
    <property type="evidence" value="ECO:0007669"/>
    <property type="project" value="UniProtKB-KW"/>
</dbReference>
<dbReference type="PROSITE" id="PS50070">
    <property type="entry name" value="KRINGLE_2"/>
    <property type="match status" value="1"/>
</dbReference>
<keyword evidence="10" id="KW-0768">Sushi</keyword>
<dbReference type="SUPFAM" id="SSF55486">
    <property type="entry name" value="Metalloproteases ('zincins'), catalytic domain"/>
    <property type="match status" value="1"/>
</dbReference>
<evidence type="ECO:0000259" key="13">
    <source>
        <dbReference type="PROSITE" id="PS01180"/>
    </source>
</evidence>
<feature type="binding site" evidence="11">
    <location>
        <position position="227"/>
    </location>
    <ligand>
        <name>Zn(2+)</name>
        <dbReference type="ChEBI" id="CHEBI:29105"/>
        <note>catalytic</note>
    </ligand>
</feature>
<dbReference type="PROSITE" id="PS50923">
    <property type="entry name" value="SUSHI"/>
    <property type="match status" value="1"/>
</dbReference>
<dbReference type="SUPFAM" id="SSF56436">
    <property type="entry name" value="C-type lectin-like"/>
    <property type="match status" value="2"/>
</dbReference>
<dbReference type="SMART" id="SM00034">
    <property type="entry name" value="CLECT"/>
    <property type="match status" value="2"/>
</dbReference>
<name>A0AAV4FX74_9GAST</name>
<dbReference type="InterPro" id="IPR013806">
    <property type="entry name" value="Kringle-like"/>
</dbReference>
<dbReference type="SMART" id="SM00235">
    <property type="entry name" value="ZnMc"/>
    <property type="match status" value="1"/>
</dbReference>
<dbReference type="Pfam" id="PF00059">
    <property type="entry name" value="Lectin_C"/>
    <property type="match status" value="2"/>
</dbReference>